<dbReference type="InterPro" id="IPR002110">
    <property type="entry name" value="Ankyrin_rpt"/>
</dbReference>
<gene>
    <name evidence="1" type="ORF">Agub_g3344</name>
</gene>
<dbReference type="GO" id="GO:0004620">
    <property type="term" value="F:phospholipase activity"/>
    <property type="evidence" value="ECO:0007669"/>
    <property type="project" value="TreeGrafter"/>
</dbReference>
<evidence type="ECO:0000313" key="2">
    <source>
        <dbReference type="Proteomes" id="UP001054857"/>
    </source>
</evidence>
<dbReference type="GO" id="GO:0005783">
    <property type="term" value="C:endoplasmic reticulum"/>
    <property type="evidence" value="ECO:0007669"/>
    <property type="project" value="TreeGrafter"/>
</dbReference>
<dbReference type="InterPro" id="IPR036770">
    <property type="entry name" value="Ankyrin_rpt-contain_sf"/>
</dbReference>
<organism evidence="1 2">
    <name type="scientific">Astrephomene gubernaculifera</name>
    <dbReference type="NCBI Taxonomy" id="47775"/>
    <lineage>
        <taxon>Eukaryota</taxon>
        <taxon>Viridiplantae</taxon>
        <taxon>Chlorophyta</taxon>
        <taxon>core chlorophytes</taxon>
        <taxon>Chlorophyceae</taxon>
        <taxon>CS clade</taxon>
        <taxon>Chlamydomonadales</taxon>
        <taxon>Astrephomenaceae</taxon>
        <taxon>Astrephomene</taxon>
    </lineage>
</organism>
<reference evidence="1 2" key="1">
    <citation type="journal article" date="2021" name="Sci. Rep.">
        <title>Genome sequencing of the multicellular alga Astrephomene provides insights into convergent evolution of germ-soma differentiation.</title>
        <authorList>
            <person name="Yamashita S."/>
            <person name="Yamamoto K."/>
            <person name="Matsuzaki R."/>
            <person name="Suzuki S."/>
            <person name="Yamaguchi H."/>
            <person name="Hirooka S."/>
            <person name="Minakuchi Y."/>
            <person name="Miyagishima S."/>
            <person name="Kawachi M."/>
            <person name="Toyoda A."/>
            <person name="Nozaki H."/>
        </authorList>
    </citation>
    <scope>NUCLEOTIDE SEQUENCE [LARGE SCALE GENOMIC DNA]</scope>
    <source>
        <strain evidence="1 2">NIES-4017</strain>
    </source>
</reference>
<dbReference type="PANTHER" id="PTHR12393:SF6">
    <property type="entry name" value="SPHINGOMYELIN PHOSPHODIESTERASE 2"/>
    <property type="match status" value="1"/>
</dbReference>
<protein>
    <submittedName>
        <fullName evidence="1">Uncharacterized protein</fullName>
    </submittedName>
</protein>
<dbReference type="GO" id="GO:0046513">
    <property type="term" value="P:ceramide biosynthetic process"/>
    <property type="evidence" value="ECO:0007669"/>
    <property type="project" value="TreeGrafter"/>
</dbReference>
<accession>A0AAD3HIZ8</accession>
<evidence type="ECO:0000313" key="1">
    <source>
        <dbReference type="EMBL" id="GFR42438.1"/>
    </source>
</evidence>
<dbReference type="SUPFAM" id="SSF48403">
    <property type="entry name" value="Ankyrin repeat"/>
    <property type="match status" value="1"/>
</dbReference>
<dbReference type="Pfam" id="PF12796">
    <property type="entry name" value="Ank_2"/>
    <property type="match status" value="1"/>
</dbReference>
<dbReference type="Proteomes" id="UP001054857">
    <property type="component" value="Unassembled WGS sequence"/>
</dbReference>
<dbReference type="GO" id="GO:0030149">
    <property type="term" value="P:sphingolipid catabolic process"/>
    <property type="evidence" value="ECO:0007669"/>
    <property type="project" value="TreeGrafter"/>
</dbReference>
<dbReference type="AlphaFoldDB" id="A0AAD3HIZ8"/>
<dbReference type="EMBL" id="BMAR01000003">
    <property type="protein sequence ID" value="GFR42438.1"/>
    <property type="molecule type" value="Genomic_DNA"/>
</dbReference>
<sequence>MAVQNDYPEQLDPKPWRDMPQELLISIVRFLPANEIALTGRLVNKATAAHFRGLQYCTVRLSQPTPPHDFAQRWGSPGVMRGLTLKQRRQLLCLTASSGSLPNLQVAATYAGCALTADVLGAAAAAGQLEACQWLRQQGCPWVHMRREALAAAAGAGQQPACEWLLAAGCLWSQEAVYAAAQGGHVGLMEWLLLHQPEGVDEVCSADLLKAAAKGCDLATLQRLYEDWRGEQLMEMVKWQILAAAASSPTPDWQDKVLWLEERGFTKRSSACAEAAACSDALSRLRWLRQQGYPLLRETVESAAARGNIAVLEYLRREDEQLVTYPITAKARASANGHLATVQWLDTCPDIGLHAAARGGHLELVSWLAERAGVRLGRGMFSNAATSGNLELLRWLRQHRCPGIRDQSNLSCAAEAGSEEMIEWLVEQGCPWGEDGSAYRNAARNGDLATLRCLGRLGCPWGSDQIFNTDFYLFGPLEVVRLLLELGCPVDWEEAVCKASRIVDVTHREGLLVLLHEQQALHQQQQQQERQQL</sequence>
<dbReference type="GO" id="GO:0016020">
    <property type="term" value="C:membrane"/>
    <property type="evidence" value="ECO:0007669"/>
    <property type="project" value="TreeGrafter"/>
</dbReference>
<dbReference type="Gene3D" id="1.25.40.20">
    <property type="entry name" value="Ankyrin repeat-containing domain"/>
    <property type="match status" value="2"/>
</dbReference>
<dbReference type="PANTHER" id="PTHR12393">
    <property type="entry name" value="SPHINGOMYELIN PHOSPHODIESTERASE RELATED"/>
    <property type="match status" value="1"/>
</dbReference>
<name>A0AAD3HIZ8_9CHLO</name>
<proteinExistence type="predicted"/>
<keyword evidence="2" id="KW-1185">Reference proteome</keyword>
<comment type="caution">
    <text evidence="1">The sequence shown here is derived from an EMBL/GenBank/DDBJ whole genome shotgun (WGS) entry which is preliminary data.</text>
</comment>
<dbReference type="GO" id="GO:0071944">
    <property type="term" value="C:cell periphery"/>
    <property type="evidence" value="ECO:0007669"/>
    <property type="project" value="TreeGrafter"/>
</dbReference>